<gene>
    <name evidence="9" type="ORF">SERLADRAFT_455770</name>
</gene>
<dbReference type="EMBL" id="GL945428">
    <property type="protein sequence ID" value="EGO31101.1"/>
    <property type="molecule type" value="Genomic_DNA"/>
</dbReference>
<dbReference type="PANTHER" id="PTHR13184">
    <property type="entry name" value="37S RIBOSOMAL PROTEIN S22"/>
    <property type="match status" value="1"/>
</dbReference>
<evidence type="ECO:0000256" key="8">
    <source>
        <dbReference type="SAM" id="MobiDB-lite"/>
    </source>
</evidence>
<accession>F8NEV3</accession>
<dbReference type="PANTHER" id="PTHR13184:SF5">
    <property type="entry name" value="METHYLTRANSFERASE-LIKE PROTEIN 17, MITOCHONDRIAL"/>
    <property type="match status" value="1"/>
</dbReference>
<dbReference type="AlphaFoldDB" id="F8NEV3"/>
<dbReference type="RefSeq" id="XP_007312985.1">
    <property type="nucleotide sequence ID" value="XM_007312923.1"/>
</dbReference>
<feature type="compositionally biased region" description="Basic residues" evidence="8">
    <location>
        <begin position="625"/>
        <end position="634"/>
    </location>
</feature>
<dbReference type="GO" id="GO:0006412">
    <property type="term" value="P:translation"/>
    <property type="evidence" value="ECO:0007669"/>
    <property type="project" value="InterPro"/>
</dbReference>
<dbReference type="GO" id="GO:0051536">
    <property type="term" value="F:iron-sulfur cluster binding"/>
    <property type="evidence" value="ECO:0007669"/>
    <property type="project" value="UniProtKB-KW"/>
</dbReference>
<dbReference type="Proteomes" id="UP000008064">
    <property type="component" value="Unassembled WGS sequence"/>
</dbReference>
<dbReference type="InterPro" id="IPR015324">
    <property type="entry name" value="Ribosomal_Rsm22-like"/>
</dbReference>
<dbReference type="GO" id="GO:0046872">
    <property type="term" value="F:metal ion binding"/>
    <property type="evidence" value="ECO:0007669"/>
    <property type="project" value="UniProtKB-KW"/>
</dbReference>
<feature type="region of interest" description="Disordered" evidence="8">
    <location>
        <begin position="567"/>
        <end position="642"/>
    </location>
</feature>
<dbReference type="OrthoDB" id="421327at2759"/>
<dbReference type="GO" id="GO:0005763">
    <property type="term" value="C:mitochondrial small ribosomal subunit"/>
    <property type="evidence" value="ECO:0007669"/>
    <property type="project" value="TreeGrafter"/>
</dbReference>
<evidence type="ECO:0000256" key="7">
    <source>
        <dbReference type="ARBA" id="ARBA00045681"/>
    </source>
</evidence>
<proteinExistence type="predicted"/>
<organism>
    <name type="scientific">Serpula lacrymans var. lacrymans (strain S7.9)</name>
    <name type="common">Dry rot fungus</name>
    <dbReference type="NCBI Taxonomy" id="578457"/>
    <lineage>
        <taxon>Eukaryota</taxon>
        <taxon>Fungi</taxon>
        <taxon>Dikarya</taxon>
        <taxon>Basidiomycota</taxon>
        <taxon>Agaricomycotina</taxon>
        <taxon>Agaricomycetes</taxon>
        <taxon>Agaricomycetidae</taxon>
        <taxon>Boletales</taxon>
        <taxon>Coniophorineae</taxon>
        <taxon>Serpulaceae</taxon>
        <taxon>Serpula</taxon>
    </lineage>
</organism>
<dbReference type="KEGG" id="sla:SERLADRAFT_455770"/>
<name>F8NEV3_SERL9</name>
<evidence type="ECO:0008006" key="10">
    <source>
        <dbReference type="Google" id="ProtNLM"/>
    </source>
</evidence>
<reference evidence="9" key="1">
    <citation type="submission" date="2011-04" db="EMBL/GenBank/DDBJ databases">
        <title>Evolution of plant cell wall degrading machinery underlies the functional diversity of forest fungi.</title>
        <authorList>
            <consortium name="US DOE Joint Genome Institute (JGI-PGF)"/>
            <person name="Eastwood D.C."/>
            <person name="Floudas D."/>
            <person name="Binder M."/>
            <person name="Majcherczyk A."/>
            <person name="Schneider P."/>
            <person name="Aerts A."/>
            <person name="Asiegbu F.O."/>
            <person name="Baker S.E."/>
            <person name="Barry K."/>
            <person name="Bendiksby M."/>
            <person name="Blumentritt M."/>
            <person name="Coutinho P.M."/>
            <person name="Cullen D."/>
            <person name="Cullen D."/>
            <person name="Gathman A."/>
            <person name="Goodell B."/>
            <person name="Henrissat B."/>
            <person name="Ihrmark K."/>
            <person name="Kauserud H."/>
            <person name="Kohler A."/>
            <person name="LaButti K."/>
            <person name="Lapidus A."/>
            <person name="Lavin J.L."/>
            <person name="Lee Y.-H."/>
            <person name="Lindquist E."/>
            <person name="Lilly W."/>
            <person name="Lucas S."/>
            <person name="Morin E."/>
            <person name="Murat C."/>
            <person name="Oguiza J.A."/>
            <person name="Park J."/>
            <person name="Pisabarro A.G."/>
            <person name="Riley R."/>
            <person name="Rosling A."/>
            <person name="Salamov A."/>
            <person name="Schmidt O."/>
            <person name="Schmutz J."/>
            <person name="Skrede I."/>
            <person name="Stenlid J."/>
            <person name="Wiebenga A."/>
            <person name="Xie X."/>
            <person name="Kues U."/>
            <person name="Hibbett D.S."/>
            <person name="Hoffmeister D."/>
            <person name="Hogberg N."/>
            <person name="Martin F."/>
            <person name="Grigoriev I.V."/>
            <person name="Watkinson S.C."/>
        </authorList>
    </citation>
    <scope>NUCLEOTIDE SEQUENCE</scope>
    <source>
        <strain evidence="9">S7.9</strain>
    </source>
</reference>
<keyword evidence="3" id="KW-0809">Transit peptide</keyword>
<comment type="subcellular location">
    <subcellularLocation>
        <location evidence="1">Mitochondrion</location>
    </subcellularLocation>
</comment>
<keyword evidence="5" id="KW-0411">Iron-sulfur</keyword>
<evidence type="ECO:0000256" key="6">
    <source>
        <dbReference type="ARBA" id="ARBA00023128"/>
    </source>
</evidence>
<evidence type="ECO:0000256" key="2">
    <source>
        <dbReference type="ARBA" id="ARBA00022723"/>
    </source>
</evidence>
<evidence type="ECO:0000313" key="9">
    <source>
        <dbReference type="EMBL" id="EGO31101.1"/>
    </source>
</evidence>
<sequence>MLRKACTSHLRLLCLSRLPVSSFSSKSAISSGLPNAPIDLDPSLKALLKDIDISLKNDGQRASDGTFSPAPRELEAYPAEDSLIGTHESEEFVEEDDAVYHKDTRKSPAAHFGSRGIGAVVLPDELQRTITTLIAESDKTTLHSDAKRLFYEPEGRGEVEKRWDPEYDVKYRSRRQASRHSERDGTAFASVALPAHYSAICAVLDHLKLRLGPDYQIKRVVEWGAGAGSGFWASLHSFQKSREGTEDEDGPKLSTSDVITYTGIDKREGLVSIGKKLLRDIDLGAVSATWQKSLQDQDKIRRSEGHDSLALSAFLLSSLSPPLARKKLVKEMWESGASTIVLIDHSSTAGFENIAEAREYILEMGRKELDDPETAEWPVRGAHVVAPCPHDGTCPLYHPGSSKLICGFSQRLQRPAFVRLTKHSGLGHEDIGYSYVVIRRGVRPESSSMKLGRIGAVGQNELEKAALLPTRKELEINSDNEASVITDSSLMSPLSDTTEVVDESMVDLEAALRQEAYRWPRLVFPPLKKSGHIILDACTPEEKIMRLTIPKSQGKQPYYDARKSSWGDIFPHEPKNTPQVRYQPPRAKREGGMNPIKGTDIGKRSSKAKVRNTSYSSLSDELKEKRKKTRRDRIHARDAQDI</sequence>
<evidence type="ECO:0000256" key="5">
    <source>
        <dbReference type="ARBA" id="ARBA00023014"/>
    </source>
</evidence>
<dbReference type="GeneID" id="18817212"/>
<dbReference type="InterPro" id="IPR052571">
    <property type="entry name" value="Mt_RNA_Methyltransferase"/>
</dbReference>
<comment type="function">
    <text evidence="7">Mitochondrial ribosome (mitoribosome) assembly factor. Binds at the interface of the head and body domains of the mitochondrial small ribosomal subunit (mt-SSU), occluding the mRNA channel and preventing compaction of the head domain towards the body. Probable inactive methyltransferase: retains the characteristic folding and ability to bind S-adenosyl-L-methionine, but it probably lost its methyltransferase activity.</text>
</comment>
<evidence type="ECO:0000256" key="3">
    <source>
        <dbReference type="ARBA" id="ARBA00022946"/>
    </source>
</evidence>
<evidence type="ECO:0000256" key="1">
    <source>
        <dbReference type="ARBA" id="ARBA00004173"/>
    </source>
</evidence>
<keyword evidence="6" id="KW-0496">Mitochondrion</keyword>
<keyword evidence="4" id="KW-0408">Iron</keyword>
<dbReference type="GO" id="GO:0003735">
    <property type="term" value="F:structural constituent of ribosome"/>
    <property type="evidence" value="ECO:0007669"/>
    <property type="project" value="TreeGrafter"/>
</dbReference>
<dbReference type="HOGENOM" id="CLU_019579_0_0_1"/>
<evidence type="ECO:0000256" key="4">
    <source>
        <dbReference type="ARBA" id="ARBA00023004"/>
    </source>
</evidence>
<dbReference type="GO" id="GO:0008168">
    <property type="term" value="F:methyltransferase activity"/>
    <property type="evidence" value="ECO:0007669"/>
    <property type="project" value="InterPro"/>
</dbReference>
<keyword evidence="2" id="KW-0479">Metal-binding</keyword>
<dbReference type="Pfam" id="PF09243">
    <property type="entry name" value="Rsm22"/>
    <property type="match status" value="2"/>
</dbReference>
<protein>
    <recommendedName>
        <fullName evidence="10">Rsm22-domain-containing protein</fullName>
    </recommendedName>
</protein>